<dbReference type="PANTHER" id="PTHR40114:SF1">
    <property type="entry name" value="SLR0698 PROTEIN"/>
    <property type="match status" value="1"/>
</dbReference>
<sequence length="161" mass="18588">MALEIEKKFLVKGKPWLNAPSQDLRQGYISKEAKATVRVRIAQNQAWLTIKGKTPDNSFSRLECEYNIPLDDAETMLTQLACSDIISKTRYTIQHAGFEWTIDVFEGVNDGLILAEIELPSEDTLFERPDWAYQEVTFDHRFSNSSLSNFPWKQFSDEFKS</sequence>
<dbReference type="InterPro" id="IPR012042">
    <property type="entry name" value="NeuTTM/CthTTM-like"/>
</dbReference>
<dbReference type="CDD" id="cd07891">
    <property type="entry name" value="CYTH-like_CthTTM-like_1"/>
    <property type="match status" value="1"/>
</dbReference>
<dbReference type="Gene3D" id="2.40.320.10">
    <property type="entry name" value="Hypothetical Protein Pfu-838710-001"/>
    <property type="match status" value="1"/>
</dbReference>
<gene>
    <name evidence="2" type="ORF">PQO03_21525</name>
</gene>
<dbReference type="Pfam" id="PF01928">
    <property type="entry name" value="CYTH"/>
    <property type="match status" value="1"/>
</dbReference>
<accession>A0ABY7VZV2</accession>
<reference evidence="2 3" key="1">
    <citation type="submission" date="2023-02" db="EMBL/GenBank/DDBJ databases">
        <title>Genome sequence of Lentisphaera profundi SAORIC-696.</title>
        <authorList>
            <person name="Kim e."/>
            <person name="Cho J.-C."/>
            <person name="Choi A."/>
            <person name="Kang I."/>
        </authorList>
    </citation>
    <scope>NUCLEOTIDE SEQUENCE [LARGE SCALE GENOMIC DNA]</scope>
    <source>
        <strain evidence="2 3">SAORIC-696</strain>
    </source>
</reference>
<dbReference type="PANTHER" id="PTHR40114">
    <property type="entry name" value="SLR0698 PROTEIN"/>
    <property type="match status" value="1"/>
</dbReference>
<evidence type="ECO:0000259" key="1">
    <source>
        <dbReference type="PROSITE" id="PS51707"/>
    </source>
</evidence>
<protein>
    <submittedName>
        <fullName evidence="2">CYTH domain-containing protein</fullName>
    </submittedName>
</protein>
<dbReference type="SUPFAM" id="SSF55154">
    <property type="entry name" value="CYTH-like phosphatases"/>
    <property type="match status" value="1"/>
</dbReference>
<organism evidence="2 3">
    <name type="scientific">Lentisphaera profundi</name>
    <dbReference type="NCBI Taxonomy" id="1658616"/>
    <lineage>
        <taxon>Bacteria</taxon>
        <taxon>Pseudomonadati</taxon>
        <taxon>Lentisphaerota</taxon>
        <taxon>Lentisphaeria</taxon>
        <taxon>Lentisphaerales</taxon>
        <taxon>Lentisphaeraceae</taxon>
        <taxon>Lentisphaera</taxon>
    </lineage>
</organism>
<name>A0ABY7VZV2_9BACT</name>
<dbReference type="PROSITE" id="PS51707">
    <property type="entry name" value="CYTH"/>
    <property type="match status" value="1"/>
</dbReference>
<proteinExistence type="predicted"/>
<evidence type="ECO:0000313" key="2">
    <source>
        <dbReference type="EMBL" id="WDE98397.1"/>
    </source>
</evidence>
<dbReference type="SMART" id="SM01118">
    <property type="entry name" value="CYTH"/>
    <property type="match status" value="1"/>
</dbReference>
<feature type="domain" description="CYTH" evidence="1">
    <location>
        <begin position="2"/>
        <end position="149"/>
    </location>
</feature>
<dbReference type="InterPro" id="IPR023577">
    <property type="entry name" value="CYTH_domain"/>
</dbReference>
<dbReference type="PIRSF" id="PIRSF016487">
    <property type="entry name" value="CYTH_UCP016487"/>
    <property type="match status" value="1"/>
</dbReference>
<dbReference type="InterPro" id="IPR033469">
    <property type="entry name" value="CYTH-like_dom_sf"/>
</dbReference>
<dbReference type="RefSeq" id="WP_274153271.1">
    <property type="nucleotide sequence ID" value="NZ_CP117812.1"/>
</dbReference>
<keyword evidence="3" id="KW-1185">Reference proteome</keyword>
<dbReference type="Proteomes" id="UP001214250">
    <property type="component" value="Chromosome 2"/>
</dbReference>
<evidence type="ECO:0000313" key="3">
    <source>
        <dbReference type="Proteomes" id="UP001214250"/>
    </source>
</evidence>
<dbReference type="EMBL" id="CP117812">
    <property type="protein sequence ID" value="WDE98397.1"/>
    <property type="molecule type" value="Genomic_DNA"/>
</dbReference>